<feature type="coiled-coil region" evidence="1">
    <location>
        <begin position="95"/>
        <end position="155"/>
    </location>
</feature>
<dbReference type="OrthoDB" id="5863785at2"/>
<proteinExistence type="predicted"/>
<dbReference type="EMBL" id="LOHF01000031">
    <property type="protein sequence ID" value="OUM71195.1"/>
    <property type="molecule type" value="Genomic_DNA"/>
</dbReference>
<evidence type="ECO:0000256" key="2">
    <source>
        <dbReference type="SAM" id="MobiDB-lite"/>
    </source>
</evidence>
<evidence type="ECO:0000256" key="1">
    <source>
        <dbReference type="SAM" id="Coils"/>
    </source>
</evidence>
<evidence type="ECO:0000259" key="4">
    <source>
        <dbReference type="Pfam" id="PF09059"/>
    </source>
</evidence>
<comment type="caution">
    <text evidence="5">The sequence shown here is derived from an EMBL/GenBank/DDBJ whole genome shotgun (WGS) entry which is preliminary data.</text>
</comment>
<dbReference type="InterPro" id="IPR038347">
    <property type="entry name" value="TyeA_sf"/>
</dbReference>
<keyword evidence="6" id="KW-1185">Reference proteome</keyword>
<dbReference type="GO" id="GO:0019867">
    <property type="term" value="C:outer membrane"/>
    <property type="evidence" value="ECO:0007669"/>
    <property type="project" value="InterPro"/>
</dbReference>
<sequence length="367" mass="40438">MSLDRITTQPHATVHTATPQPVASPVAKAGAASVHQHSESVRLMQQMSAALASMSKPLSQREVVCGQHASSQPMSLQQLLQGMSNHAPTQLNARLNKMRQQLRQQKSVKEMVKEQGDNPLRTHLLLSEVAHQAKEQGNDAEAEQAQAQLDALDAEHGEEIKTGLSVTPALTHAVKDPDLRDNLRTIYYQHLIKNPSLGNFLEAVLHLCGEKHFIKGLRALQQALADDIANLAQLPQEGKLRSLMESLGRTTQLNNLVHGCSDLASRMAAKNPAMTLSGLLLMRQLMQLANQSMNVRDTQQLSEKVGGPSPTLQLTFLNGLRHLLADLPNSLWRDDKSRQTSLRNVLLIMDELGQSERKALPDRSSRL</sequence>
<protein>
    <recommendedName>
        <fullName evidence="7">SepL/TyeA/HrpJ family type III secretion system gatekeeper</fullName>
    </recommendedName>
</protein>
<dbReference type="GO" id="GO:0046903">
    <property type="term" value="P:secretion"/>
    <property type="evidence" value="ECO:0007669"/>
    <property type="project" value="InterPro"/>
</dbReference>
<dbReference type="Pfam" id="PF09059">
    <property type="entry name" value="TyeA"/>
    <property type="match status" value="1"/>
</dbReference>
<dbReference type="Pfam" id="PF07201">
    <property type="entry name" value="HrpJ"/>
    <property type="match status" value="1"/>
</dbReference>
<dbReference type="Proteomes" id="UP000195440">
    <property type="component" value="Unassembled WGS sequence"/>
</dbReference>
<reference evidence="5 6" key="1">
    <citation type="journal article" date="2017" name="Syst. Appl. Microbiol.">
        <title>Pseudomonas caspiana sp. nov., a citrus pathogen in the Pseudomonas syringae phylogenetic group.</title>
        <authorList>
            <person name="Busquets A."/>
            <person name="Gomila M."/>
            <person name="Beiki F."/>
            <person name="Mulet M."/>
            <person name="Rahimian H."/>
            <person name="Garcia-Valdes E."/>
            <person name="Lalucat J."/>
        </authorList>
    </citation>
    <scope>NUCLEOTIDE SEQUENCE [LARGE SCALE GENOMIC DNA]</scope>
    <source>
        <strain evidence="5 6">FBF102</strain>
    </source>
</reference>
<dbReference type="RefSeq" id="WP_087273843.1">
    <property type="nucleotide sequence ID" value="NZ_JBJGBV010000002.1"/>
</dbReference>
<organism evidence="5 6">
    <name type="scientific">Pseudomonas caspiana</name>
    <dbReference type="NCBI Taxonomy" id="1451454"/>
    <lineage>
        <taxon>Bacteria</taxon>
        <taxon>Pseudomonadati</taxon>
        <taxon>Pseudomonadota</taxon>
        <taxon>Gammaproteobacteria</taxon>
        <taxon>Pseudomonadales</taxon>
        <taxon>Pseudomonadaceae</taxon>
        <taxon>Pseudomonas</taxon>
    </lineage>
</organism>
<feature type="compositionally biased region" description="Polar residues" evidence="2">
    <location>
        <begin position="1"/>
        <end position="21"/>
    </location>
</feature>
<dbReference type="NCBIfam" id="TIGR02511">
    <property type="entry name" value="type_III_tyeA"/>
    <property type="match status" value="1"/>
</dbReference>
<gene>
    <name evidence="5" type="ORF">AUC60_24510</name>
</gene>
<dbReference type="InterPro" id="IPR015144">
    <property type="entry name" value="T3SS_TyeA"/>
</dbReference>
<evidence type="ECO:0000313" key="5">
    <source>
        <dbReference type="EMBL" id="OUM71195.1"/>
    </source>
</evidence>
<dbReference type="AlphaFoldDB" id="A0A1Y3NUA2"/>
<evidence type="ECO:0000259" key="3">
    <source>
        <dbReference type="Pfam" id="PF07201"/>
    </source>
</evidence>
<feature type="domain" description="Type III secretion system effector delivery regulator TyeA" evidence="4">
    <location>
        <begin position="281"/>
        <end position="356"/>
    </location>
</feature>
<dbReference type="InterPro" id="IPR010812">
    <property type="entry name" value="HrpJ-like"/>
</dbReference>
<feature type="region of interest" description="Disordered" evidence="2">
    <location>
        <begin position="1"/>
        <end position="24"/>
    </location>
</feature>
<accession>A0A1Y3NUA2</accession>
<dbReference type="SUPFAM" id="SSF140591">
    <property type="entry name" value="Type III secretion system domain"/>
    <property type="match status" value="1"/>
</dbReference>
<evidence type="ECO:0000313" key="6">
    <source>
        <dbReference type="Proteomes" id="UP000195440"/>
    </source>
</evidence>
<keyword evidence="1" id="KW-0175">Coiled coil</keyword>
<evidence type="ECO:0008006" key="7">
    <source>
        <dbReference type="Google" id="ProtNLM"/>
    </source>
</evidence>
<name>A0A1Y3NUA2_9PSED</name>
<dbReference type="Gene3D" id="1.20.1280.80">
    <property type="match status" value="1"/>
</dbReference>
<dbReference type="InterPro" id="IPR013351">
    <property type="entry name" value="T3SS_TyeA-rel"/>
</dbReference>
<feature type="domain" description="Hypersensitivity response secretion-like HrpJ" evidence="3">
    <location>
        <begin position="49"/>
        <end position="205"/>
    </location>
</feature>